<dbReference type="OrthoDB" id="6146286at2759"/>
<name>A0A8W8HQH5_MAGGI</name>
<feature type="transmembrane region" description="Helical" evidence="1">
    <location>
        <begin position="174"/>
        <end position="198"/>
    </location>
</feature>
<sequence length="199" mass="21931">MAGWGAASIPLRVALIVLCLALVVFVIGFATKGWAHNKFGTDIIAEAMRIPVYVEHEIGLWAYDVCYTERGGGLNKYLRYARYYQCGDRDIGLFIDGLRCGDWYHAVQGIECLGLILMVAALILLFLYFFVQSMKQRKYLLITIGLTFGAVVFIIIGVGIYGSKIKDIYYKLGWSFGVTIAGAVLAAVAGIAEVIVLLK</sequence>
<evidence type="ECO:0000256" key="1">
    <source>
        <dbReference type="SAM" id="Phobius"/>
    </source>
</evidence>
<organism evidence="2 3">
    <name type="scientific">Magallana gigas</name>
    <name type="common">Pacific oyster</name>
    <name type="synonym">Crassostrea gigas</name>
    <dbReference type="NCBI Taxonomy" id="29159"/>
    <lineage>
        <taxon>Eukaryota</taxon>
        <taxon>Metazoa</taxon>
        <taxon>Spiralia</taxon>
        <taxon>Lophotrochozoa</taxon>
        <taxon>Mollusca</taxon>
        <taxon>Bivalvia</taxon>
        <taxon>Autobranchia</taxon>
        <taxon>Pteriomorphia</taxon>
        <taxon>Ostreida</taxon>
        <taxon>Ostreoidea</taxon>
        <taxon>Ostreidae</taxon>
        <taxon>Magallana</taxon>
    </lineage>
</organism>
<keyword evidence="3" id="KW-1185">Reference proteome</keyword>
<dbReference type="Gene3D" id="1.20.140.150">
    <property type="match status" value="1"/>
</dbReference>
<feature type="transmembrane region" description="Helical" evidence="1">
    <location>
        <begin position="12"/>
        <end position="30"/>
    </location>
</feature>
<dbReference type="EnsemblMetazoa" id="G10542.2">
    <property type="protein sequence ID" value="G10542.2:cds"/>
    <property type="gene ID" value="G10542"/>
</dbReference>
<feature type="transmembrane region" description="Helical" evidence="1">
    <location>
        <begin position="140"/>
        <end position="162"/>
    </location>
</feature>
<feature type="transmembrane region" description="Helical" evidence="1">
    <location>
        <begin position="113"/>
        <end position="131"/>
    </location>
</feature>
<evidence type="ECO:0000313" key="2">
    <source>
        <dbReference type="EnsemblMetazoa" id="G10542.1:cds"/>
    </source>
</evidence>
<keyword evidence="1" id="KW-1133">Transmembrane helix</keyword>
<keyword evidence="1" id="KW-0472">Membrane</keyword>
<keyword evidence="1" id="KW-0812">Transmembrane</keyword>
<protein>
    <submittedName>
        <fullName evidence="2">Uncharacterized protein</fullName>
    </submittedName>
</protein>
<evidence type="ECO:0000313" key="3">
    <source>
        <dbReference type="Proteomes" id="UP000005408"/>
    </source>
</evidence>
<proteinExistence type="predicted"/>
<dbReference type="Proteomes" id="UP000005408">
    <property type="component" value="Unassembled WGS sequence"/>
</dbReference>
<reference evidence="2" key="1">
    <citation type="submission" date="2022-08" db="UniProtKB">
        <authorList>
            <consortium name="EnsemblMetazoa"/>
        </authorList>
    </citation>
    <scope>IDENTIFICATION</scope>
    <source>
        <strain evidence="2">05x7-T-G4-1.051#20</strain>
    </source>
</reference>
<dbReference type="EnsemblMetazoa" id="G10542.1">
    <property type="protein sequence ID" value="G10542.1:cds"/>
    <property type="gene ID" value="G10542"/>
</dbReference>
<accession>A0A8W8HQH5</accession>
<dbReference type="AlphaFoldDB" id="A0A8W8HQH5"/>
<dbReference type="OMA" id="YVEHEIG"/>